<evidence type="ECO:0000313" key="3">
    <source>
        <dbReference type="Proteomes" id="UP000318294"/>
    </source>
</evidence>
<accession>A0A554XIY5</accession>
<comment type="caution">
    <text evidence="2">The sequence shown here is derived from an EMBL/GenBank/DDBJ whole genome shotgun (WGS) entry which is preliminary data.</text>
</comment>
<dbReference type="RefSeq" id="WP_144327558.1">
    <property type="nucleotide sequence ID" value="NZ_VJON01000005.1"/>
</dbReference>
<dbReference type="Proteomes" id="UP000318294">
    <property type="component" value="Unassembled WGS sequence"/>
</dbReference>
<keyword evidence="1" id="KW-0812">Transmembrane</keyword>
<name>A0A554XIY5_9BURK</name>
<feature type="transmembrane region" description="Helical" evidence="1">
    <location>
        <begin position="44"/>
        <end position="67"/>
    </location>
</feature>
<dbReference type="Pfam" id="PF04143">
    <property type="entry name" value="Sulf_transp"/>
    <property type="match status" value="1"/>
</dbReference>
<proteinExistence type="predicted"/>
<evidence type="ECO:0000313" key="2">
    <source>
        <dbReference type="EMBL" id="TSE35758.1"/>
    </source>
</evidence>
<feature type="transmembrane region" description="Helical" evidence="1">
    <location>
        <begin position="113"/>
        <end position="133"/>
    </location>
</feature>
<dbReference type="EMBL" id="VJON01000005">
    <property type="protein sequence ID" value="TSE35758.1"/>
    <property type="molecule type" value="Genomic_DNA"/>
</dbReference>
<evidence type="ECO:0000256" key="1">
    <source>
        <dbReference type="SAM" id="Phobius"/>
    </source>
</evidence>
<feature type="transmembrane region" description="Helical" evidence="1">
    <location>
        <begin position="6"/>
        <end position="23"/>
    </location>
</feature>
<protein>
    <submittedName>
        <fullName evidence="2">Putative selenium metabolism protein, YedE family</fullName>
    </submittedName>
</protein>
<feature type="transmembrane region" description="Helical" evidence="1">
    <location>
        <begin position="161"/>
        <end position="178"/>
    </location>
</feature>
<dbReference type="OrthoDB" id="1450994at2"/>
<reference evidence="2 3" key="1">
    <citation type="submission" date="2019-07" db="EMBL/GenBank/DDBJ databases">
        <title>Tepidimonas charontis SPSP-6 draft genome.</title>
        <authorList>
            <person name="Da Costa M.S."/>
            <person name="Froufe H.J.C."/>
            <person name="Egas C."/>
            <person name="Albuquerque L."/>
        </authorList>
    </citation>
    <scope>NUCLEOTIDE SEQUENCE [LARGE SCALE GENOMIC DNA]</scope>
    <source>
        <strain evidence="2 3">SPSP-6</strain>
    </source>
</reference>
<sequence>MFPLNETVWSALLVGFAFGYILENAGFGSPCKLTGQFTLRDWSVLKVMFTAIVVAATGLQVLGSLGMLDLEAVFVPTSLVVASALGGVLVGAGFAIGGYCPGTSVVGVASGRLDAVVFFVGLIVGTFAFAGLYGPAIEALMAMGEVESGDTVHDAWDISPWWLIAAMAAALVGVHYLGRWFEQRYGGPIGADEAVCGEGGCTPPSAAGSHGATAR</sequence>
<dbReference type="AlphaFoldDB" id="A0A554XIY5"/>
<organism evidence="2 3">
    <name type="scientific">Tepidimonas charontis</name>
    <dbReference type="NCBI Taxonomy" id="2267262"/>
    <lineage>
        <taxon>Bacteria</taxon>
        <taxon>Pseudomonadati</taxon>
        <taxon>Pseudomonadota</taxon>
        <taxon>Betaproteobacteria</taxon>
        <taxon>Burkholderiales</taxon>
        <taxon>Tepidimonas</taxon>
    </lineage>
</organism>
<feature type="transmembrane region" description="Helical" evidence="1">
    <location>
        <begin position="79"/>
        <end position="101"/>
    </location>
</feature>
<gene>
    <name evidence="2" type="ORF">Tchar_00541</name>
</gene>
<keyword evidence="1" id="KW-1133">Transmembrane helix</keyword>
<keyword evidence="1" id="KW-0472">Membrane</keyword>
<dbReference type="InterPro" id="IPR007272">
    <property type="entry name" value="Sulf_transp_TsuA/YedE"/>
</dbReference>
<keyword evidence="3" id="KW-1185">Reference proteome</keyword>